<organism evidence="2 3">
    <name type="scientific">Clavibacter michiganensis subsp. michiganensis</name>
    <dbReference type="NCBI Taxonomy" id="33013"/>
    <lineage>
        <taxon>Bacteria</taxon>
        <taxon>Bacillati</taxon>
        <taxon>Actinomycetota</taxon>
        <taxon>Actinomycetes</taxon>
        <taxon>Micrococcales</taxon>
        <taxon>Microbacteriaceae</taxon>
        <taxon>Clavibacter</taxon>
    </lineage>
</organism>
<feature type="compositionally biased region" description="Polar residues" evidence="1">
    <location>
        <begin position="1"/>
        <end position="11"/>
    </location>
</feature>
<proteinExistence type="predicted"/>
<evidence type="ECO:0000313" key="2">
    <source>
        <dbReference type="EMBL" id="OUE03794.1"/>
    </source>
</evidence>
<accession>A0A251XJU6</accession>
<protein>
    <submittedName>
        <fullName evidence="2">Uncharacterized protein</fullName>
    </submittedName>
</protein>
<evidence type="ECO:0000313" key="3">
    <source>
        <dbReference type="Proteomes" id="UP000195062"/>
    </source>
</evidence>
<keyword evidence="3" id="KW-1185">Reference proteome</keyword>
<comment type="caution">
    <text evidence="2">The sequence shown here is derived from an EMBL/GenBank/DDBJ whole genome shotgun (WGS) entry which is preliminary data.</text>
</comment>
<evidence type="ECO:0000256" key="1">
    <source>
        <dbReference type="SAM" id="MobiDB-lite"/>
    </source>
</evidence>
<dbReference type="Proteomes" id="UP000195062">
    <property type="component" value="Unassembled WGS sequence"/>
</dbReference>
<feature type="compositionally biased region" description="Low complexity" evidence="1">
    <location>
        <begin position="57"/>
        <end position="66"/>
    </location>
</feature>
<reference evidence="2 3" key="1">
    <citation type="submission" date="2016-08" db="EMBL/GenBank/DDBJ databases">
        <title>Genome sequence of Clavibacter michiganensis subsp. michiganensis strain CASJ007.</title>
        <authorList>
            <person name="Thapa S.P."/>
            <person name="Coaker G."/>
        </authorList>
    </citation>
    <scope>NUCLEOTIDE SEQUENCE [LARGE SCALE GENOMIC DNA]</scope>
    <source>
        <strain evidence="2">CASJ007</strain>
    </source>
</reference>
<dbReference type="AlphaFoldDB" id="A0A251XJU6"/>
<dbReference type="EMBL" id="MDHH01000001">
    <property type="protein sequence ID" value="OUE03794.1"/>
    <property type="molecule type" value="Genomic_DNA"/>
</dbReference>
<feature type="compositionally biased region" description="Polar residues" evidence="1">
    <location>
        <begin position="90"/>
        <end position="107"/>
    </location>
</feature>
<gene>
    <name evidence="2" type="ORF">CMMCAS07_02525</name>
</gene>
<feature type="compositionally biased region" description="Low complexity" evidence="1">
    <location>
        <begin position="33"/>
        <end position="49"/>
    </location>
</feature>
<feature type="region of interest" description="Disordered" evidence="1">
    <location>
        <begin position="1"/>
        <end position="203"/>
    </location>
</feature>
<feature type="compositionally biased region" description="Low complexity" evidence="1">
    <location>
        <begin position="73"/>
        <end position="82"/>
    </location>
</feature>
<name>A0A251XJU6_CLAMM</name>
<sequence length="203" mass="20381">MASSTTLTVVTSKRPGRGDVTTSTMRPCPRSAPPSAAASRAGVPVPSAARRARPSRSARSAVPGIADSRRSAARCGGSASAAQPEECAMTSRSSPSTSAGVTPSSSMVRPPGSVTAHGEMARPETTRLDWSMRGSARPVRSASRSGRPSVEAAESGARPLTPAISSAMSAAGGVPVQRVSASTASASSVPDGSFSRSTEVDPM</sequence>